<dbReference type="InterPro" id="IPR002078">
    <property type="entry name" value="Sigma_54_int"/>
</dbReference>
<dbReference type="InterPro" id="IPR025662">
    <property type="entry name" value="Sigma_54_int_dom_ATP-bd_1"/>
</dbReference>
<dbReference type="Pfam" id="PF25601">
    <property type="entry name" value="AAA_lid_14"/>
    <property type="match status" value="1"/>
</dbReference>
<feature type="domain" description="Response regulatory" evidence="8">
    <location>
        <begin position="2"/>
        <end position="118"/>
    </location>
</feature>
<evidence type="ECO:0000256" key="5">
    <source>
        <dbReference type="ARBA" id="ARBA00023163"/>
    </source>
</evidence>
<name>A0A212M158_9FIRM</name>
<keyword evidence="3" id="KW-0805">Transcription regulation</keyword>
<dbReference type="Gene3D" id="1.10.10.60">
    <property type="entry name" value="Homeodomain-like"/>
    <property type="match status" value="1"/>
</dbReference>
<dbReference type="GO" id="GO:0006355">
    <property type="term" value="P:regulation of DNA-templated transcription"/>
    <property type="evidence" value="ECO:0007669"/>
    <property type="project" value="InterPro"/>
</dbReference>
<dbReference type="Gene3D" id="3.40.50.2300">
    <property type="match status" value="1"/>
</dbReference>
<proteinExistence type="predicted"/>
<dbReference type="InterPro" id="IPR009057">
    <property type="entry name" value="Homeodomain-like_sf"/>
</dbReference>
<dbReference type="SMART" id="SM00382">
    <property type="entry name" value="AAA"/>
    <property type="match status" value="1"/>
</dbReference>
<dbReference type="SUPFAM" id="SSF46689">
    <property type="entry name" value="Homeodomain-like"/>
    <property type="match status" value="1"/>
</dbReference>
<dbReference type="InterPro" id="IPR058031">
    <property type="entry name" value="AAA_lid_NorR"/>
</dbReference>
<dbReference type="PANTHER" id="PTHR32071">
    <property type="entry name" value="TRANSCRIPTIONAL REGULATORY PROTEIN"/>
    <property type="match status" value="1"/>
</dbReference>
<keyword evidence="1" id="KW-0547">Nucleotide-binding</keyword>
<evidence type="ECO:0000256" key="4">
    <source>
        <dbReference type="ARBA" id="ARBA00023125"/>
    </source>
</evidence>
<dbReference type="Pfam" id="PF00072">
    <property type="entry name" value="Response_reg"/>
    <property type="match status" value="1"/>
</dbReference>
<dbReference type="InterPro" id="IPR025943">
    <property type="entry name" value="Sigma_54_int_dom_ATP-bd_2"/>
</dbReference>
<accession>A0A212M158</accession>
<evidence type="ECO:0000256" key="3">
    <source>
        <dbReference type="ARBA" id="ARBA00023015"/>
    </source>
</evidence>
<protein>
    <submittedName>
        <fullName evidence="9">Sigma-54 factor interaction domain-containing protein</fullName>
    </submittedName>
</protein>
<sequence>MNILLVDDDTGSRTSVGKFLRRHGHEITECSNGEEALAAFLAGSFPMILTDIRMPAMSGIDLLKHIKDMPCGTYTDIVLFTGHGSMESAIEALRMGAFDYLLKPINIQELSIIIEKVAEHQGLLRENRRLTDHFDQEVQAATLETTKENSRLRMLAAKAEGIGEIGLFGTVMQNIYAQALMYHRDRSIPVLIQGETGTGKEMIAKLIHYAEFEEAAAPFVDINCAALTPSLFESELFGYEAGSFTGSLARGQKGKLDLAAGGTLFLDEIGEMPLEMQAKLLRVLQEKEYYRVGGLKKIKSDVRIVCATNRNLSQAVAAGTFRRDLYYRLNVGQIFIPPLREQSNSIVPLAEMFLHRFAKQKGKRFRSVSSEAVQILLHHSWPGNIRELQNVVEWSVFMFDDTELRAKHLKITASNEPLRSGTQTNTLIPDAPVFLPSRPFKLDDYVDQIIVAALEMHNGNKSAAASYLGLSRRSLSYRLEKLTQEN</sequence>
<dbReference type="PROSITE" id="PS50110">
    <property type="entry name" value="RESPONSE_REGULATORY"/>
    <property type="match status" value="1"/>
</dbReference>
<dbReference type="GO" id="GO:0005524">
    <property type="term" value="F:ATP binding"/>
    <property type="evidence" value="ECO:0007669"/>
    <property type="project" value="UniProtKB-KW"/>
</dbReference>
<dbReference type="EMBL" id="FMJE01000007">
    <property type="protein sequence ID" value="SCM83389.1"/>
    <property type="molecule type" value="Genomic_DNA"/>
</dbReference>
<dbReference type="InterPro" id="IPR001789">
    <property type="entry name" value="Sig_transdc_resp-reg_receiver"/>
</dbReference>
<gene>
    <name evidence="9" type="ORF">KL86SPO_70247</name>
</gene>
<reference evidence="9" key="1">
    <citation type="submission" date="2016-08" db="EMBL/GenBank/DDBJ databases">
        <authorList>
            <person name="Seilhamer J.J."/>
        </authorList>
    </citation>
    <scope>NUCLEOTIDE SEQUENCE</scope>
    <source>
        <strain evidence="9">86</strain>
    </source>
</reference>
<dbReference type="PROSITE" id="PS00688">
    <property type="entry name" value="SIGMA54_INTERACT_3"/>
    <property type="match status" value="1"/>
</dbReference>
<evidence type="ECO:0000256" key="2">
    <source>
        <dbReference type="ARBA" id="ARBA00022840"/>
    </source>
</evidence>
<dbReference type="InterPro" id="IPR003593">
    <property type="entry name" value="AAA+_ATPase"/>
</dbReference>
<evidence type="ECO:0000313" key="9">
    <source>
        <dbReference type="EMBL" id="SCM83389.1"/>
    </source>
</evidence>
<dbReference type="PRINTS" id="PR01590">
    <property type="entry name" value="HTHFIS"/>
</dbReference>
<feature type="domain" description="Sigma-54 factor interaction" evidence="7">
    <location>
        <begin position="172"/>
        <end position="397"/>
    </location>
</feature>
<keyword evidence="5" id="KW-0804">Transcription</keyword>
<dbReference type="CDD" id="cd00009">
    <property type="entry name" value="AAA"/>
    <property type="match status" value="1"/>
</dbReference>
<keyword evidence="2" id="KW-0067">ATP-binding</keyword>
<dbReference type="GO" id="GO:0000160">
    <property type="term" value="P:phosphorelay signal transduction system"/>
    <property type="evidence" value="ECO:0007669"/>
    <property type="project" value="InterPro"/>
</dbReference>
<evidence type="ECO:0000256" key="1">
    <source>
        <dbReference type="ARBA" id="ARBA00022741"/>
    </source>
</evidence>
<evidence type="ECO:0000259" key="8">
    <source>
        <dbReference type="PROSITE" id="PS50110"/>
    </source>
</evidence>
<dbReference type="InterPro" id="IPR002197">
    <property type="entry name" value="HTH_Fis"/>
</dbReference>
<keyword evidence="4" id="KW-0238">DNA-binding</keyword>
<feature type="modified residue" description="4-aspartylphosphate" evidence="6">
    <location>
        <position position="51"/>
    </location>
</feature>
<dbReference type="InterPro" id="IPR011006">
    <property type="entry name" value="CheY-like_superfamily"/>
</dbReference>
<dbReference type="Gene3D" id="3.40.50.300">
    <property type="entry name" value="P-loop containing nucleotide triphosphate hydrolases"/>
    <property type="match status" value="1"/>
</dbReference>
<keyword evidence="6" id="KW-0597">Phosphoprotein</keyword>
<dbReference type="GO" id="GO:0043565">
    <property type="term" value="F:sequence-specific DNA binding"/>
    <property type="evidence" value="ECO:0007669"/>
    <property type="project" value="InterPro"/>
</dbReference>
<dbReference type="PROSITE" id="PS50045">
    <property type="entry name" value="SIGMA54_INTERACT_4"/>
    <property type="match status" value="1"/>
</dbReference>
<evidence type="ECO:0000259" key="7">
    <source>
        <dbReference type="PROSITE" id="PS50045"/>
    </source>
</evidence>
<dbReference type="Gene3D" id="1.10.8.60">
    <property type="match status" value="1"/>
</dbReference>
<dbReference type="RefSeq" id="WP_288185844.1">
    <property type="nucleotide sequence ID" value="NZ_LT608335.1"/>
</dbReference>
<dbReference type="SUPFAM" id="SSF52172">
    <property type="entry name" value="CheY-like"/>
    <property type="match status" value="1"/>
</dbReference>
<dbReference type="SUPFAM" id="SSF52540">
    <property type="entry name" value="P-loop containing nucleoside triphosphate hydrolases"/>
    <property type="match status" value="1"/>
</dbReference>
<organism evidence="9">
    <name type="scientific">uncultured Sporomusa sp</name>
    <dbReference type="NCBI Taxonomy" id="307249"/>
    <lineage>
        <taxon>Bacteria</taxon>
        <taxon>Bacillati</taxon>
        <taxon>Bacillota</taxon>
        <taxon>Negativicutes</taxon>
        <taxon>Selenomonadales</taxon>
        <taxon>Sporomusaceae</taxon>
        <taxon>Sporomusa</taxon>
        <taxon>environmental samples</taxon>
    </lineage>
</organism>
<dbReference type="Pfam" id="PF00158">
    <property type="entry name" value="Sigma54_activat"/>
    <property type="match status" value="1"/>
</dbReference>
<dbReference type="SMART" id="SM00448">
    <property type="entry name" value="REC"/>
    <property type="match status" value="1"/>
</dbReference>
<dbReference type="AlphaFoldDB" id="A0A212M158"/>
<dbReference type="InterPro" id="IPR025944">
    <property type="entry name" value="Sigma_54_int_dom_CS"/>
</dbReference>
<dbReference type="FunFam" id="3.40.50.300:FF:000006">
    <property type="entry name" value="DNA-binding transcriptional regulator NtrC"/>
    <property type="match status" value="1"/>
</dbReference>
<evidence type="ECO:0000256" key="6">
    <source>
        <dbReference type="PROSITE-ProRule" id="PRU00169"/>
    </source>
</evidence>
<dbReference type="InterPro" id="IPR027417">
    <property type="entry name" value="P-loop_NTPase"/>
</dbReference>
<dbReference type="PROSITE" id="PS00675">
    <property type="entry name" value="SIGMA54_INTERACT_1"/>
    <property type="match status" value="1"/>
</dbReference>
<dbReference type="PROSITE" id="PS00676">
    <property type="entry name" value="SIGMA54_INTERACT_2"/>
    <property type="match status" value="1"/>
</dbReference>
<dbReference type="Pfam" id="PF02954">
    <property type="entry name" value="HTH_8"/>
    <property type="match status" value="1"/>
</dbReference>